<gene>
    <name evidence="6" type="ORF">POCULU_LOCUS154</name>
</gene>
<feature type="compositionally biased region" description="Polar residues" evidence="4">
    <location>
        <begin position="18"/>
        <end position="45"/>
    </location>
</feature>
<comment type="caution">
    <text evidence="6">The sequence shown here is derived from an EMBL/GenBank/DDBJ whole genome shotgun (WGS) entry which is preliminary data.</text>
</comment>
<keyword evidence="3" id="KW-0862">Zinc</keyword>
<protein>
    <submittedName>
        <fullName evidence="6">5644_t:CDS:1</fullName>
    </submittedName>
</protein>
<accession>A0A9N8YXV7</accession>
<dbReference type="GO" id="GO:0008270">
    <property type="term" value="F:zinc ion binding"/>
    <property type="evidence" value="ECO:0007669"/>
    <property type="project" value="UniProtKB-KW"/>
</dbReference>
<organism evidence="6 7">
    <name type="scientific">Paraglomus occultum</name>
    <dbReference type="NCBI Taxonomy" id="144539"/>
    <lineage>
        <taxon>Eukaryota</taxon>
        <taxon>Fungi</taxon>
        <taxon>Fungi incertae sedis</taxon>
        <taxon>Mucoromycota</taxon>
        <taxon>Glomeromycotina</taxon>
        <taxon>Glomeromycetes</taxon>
        <taxon>Paraglomerales</taxon>
        <taxon>Paraglomeraceae</taxon>
        <taxon>Paraglomus</taxon>
    </lineage>
</organism>
<evidence type="ECO:0000256" key="1">
    <source>
        <dbReference type="ARBA" id="ARBA00022723"/>
    </source>
</evidence>
<dbReference type="Proteomes" id="UP000789572">
    <property type="component" value="Unassembled WGS sequence"/>
</dbReference>
<feature type="region of interest" description="Disordered" evidence="4">
    <location>
        <begin position="13"/>
        <end position="45"/>
    </location>
</feature>
<dbReference type="EMBL" id="CAJVPJ010000007">
    <property type="protein sequence ID" value="CAG8453376.1"/>
    <property type="molecule type" value="Genomic_DNA"/>
</dbReference>
<name>A0A9N8YXV7_9GLOM</name>
<dbReference type="Pfam" id="PF13695">
    <property type="entry name" value="Zn_ribbon_3CxxC"/>
    <property type="match status" value="1"/>
</dbReference>
<evidence type="ECO:0000256" key="2">
    <source>
        <dbReference type="ARBA" id="ARBA00022771"/>
    </source>
</evidence>
<evidence type="ECO:0000256" key="4">
    <source>
        <dbReference type="SAM" id="MobiDB-lite"/>
    </source>
</evidence>
<sequence>MGQTISAINEELSRISEIPTTSPPHYQHEQQTFQKRESPSSLPYSQLVSRSLAAKKEQDYSSYQTQNIAKGNENVTDNSFPPTIRPYIIVRSGTTTSLTGKYTITQSKRKFVHNELETLLEHPSNKVLHARLSEECNVCEESIVVTSFRLYAATLDSDQEEPTIEILRNLEWNDHYRVFGFWKCQICKKKWRSAYTWISLREFMMQTTARNLKDYYMQRCKTCNGNAKCSGQKRNDSDTSFIYDYQPLKLSRSTDPHKDELCAKCQSGQSNKCRYSTHSTYTGKKR</sequence>
<feature type="domain" description="3CxxC-type" evidence="5">
    <location>
        <begin position="177"/>
        <end position="268"/>
    </location>
</feature>
<keyword evidence="7" id="KW-1185">Reference proteome</keyword>
<evidence type="ECO:0000313" key="7">
    <source>
        <dbReference type="Proteomes" id="UP000789572"/>
    </source>
</evidence>
<dbReference type="AlphaFoldDB" id="A0A9N8YXV7"/>
<evidence type="ECO:0000313" key="6">
    <source>
        <dbReference type="EMBL" id="CAG8453376.1"/>
    </source>
</evidence>
<keyword evidence="1" id="KW-0479">Metal-binding</keyword>
<proteinExistence type="predicted"/>
<dbReference type="OrthoDB" id="2361746at2759"/>
<keyword evidence="2" id="KW-0863">Zinc-finger</keyword>
<evidence type="ECO:0000259" key="5">
    <source>
        <dbReference type="SMART" id="SM01328"/>
    </source>
</evidence>
<dbReference type="SMART" id="SM01328">
    <property type="entry name" value="zf-3CxxC"/>
    <property type="match status" value="1"/>
</dbReference>
<dbReference type="InterPro" id="IPR027377">
    <property type="entry name" value="ZAR1/RTP1-5-like_Znf-3CxxC"/>
</dbReference>
<reference evidence="6" key="1">
    <citation type="submission" date="2021-06" db="EMBL/GenBank/DDBJ databases">
        <authorList>
            <person name="Kallberg Y."/>
            <person name="Tangrot J."/>
            <person name="Rosling A."/>
        </authorList>
    </citation>
    <scope>NUCLEOTIDE SEQUENCE</scope>
    <source>
        <strain evidence="6">IA702</strain>
    </source>
</reference>
<evidence type="ECO:0000256" key="3">
    <source>
        <dbReference type="ARBA" id="ARBA00022833"/>
    </source>
</evidence>